<dbReference type="GO" id="GO:0004765">
    <property type="term" value="F:shikimate kinase activity"/>
    <property type="evidence" value="ECO:0007669"/>
    <property type="project" value="UniProtKB-UniRule"/>
</dbReference>
<keyword evidence="7 11" id="KW-0418">Kinase</keyword>
<keyword evidence="9 11" id="KW-0057">Aromatic amino acid biosynthesis</keyword>
<feature type="binding site" evidence="11">
    <location>
        <position position="85"/>
    </location>
    <ligand>
        <name>substrate</name>
    </ligand>
</feature>
<keyword evidence="8 11" id="KW-0067">ATP-binding</keyword>
<comment type="caution">
    <text evidence="11">Lacks conserved residue(s) required for the propagation of feature annotation.</text>
</comment>
<comment type="caution">
    <text evidence="12">The sequence shown here is derived from an EMBL/GenBank/DDBJ whole genome shotgun (WGS) entry which is preliminary data.</text>
</comment>
<dbReference type="RefSeq" id="WP_188992202.1">
    <property type="nucleotide sequence ID" value="NZ_BMHP01000002.1"/>
</dbReference>
<dbReference type="GO" id="GO:0005524">
    <property type="term" value="F:ATP binding"/>
    <property type="evidence" value="ECO:0007669"/>
    <property type="project" value="UniProtKB-UniRule"/>
</dbReference>
<dbReference type="GO" id="GO:0008652">
    <property type="term" value="P:amino acid biosynthetic process"/>
    <property type="evidence" value="ECO:0007669"/>
    <property type="project" value="UniProtKB-KW"/>
</dbReference>
<dbReference type="AlphaFoldDB" id="A0A917DTF0"/>
<evidence type="ECO:0000256" key="1">
    <source>
        <dbReference type="ARBA" id="ARBA00004842"/>
    </source>
</evidence>
<evidence type="ECO:0000256" key="10">
    <source>
        <dbReference type="ARBA" id="ARBA00048567"/>
    </source>
</evidence>
<keyword evidence="6 11" id="KW-0547">Nucleotide-binding</keyword>
<dbReference type="PRINTS" id="PR01100">
    <property type="entry name" value="SHIKIMTKNASE"/>
</dbReference>
<evidence type="ECO:0000256" key="2">
    <source>
        <dbReference type="ARBA" id="ARBA00006997"/>
    </source>
</evidence>
<comment type="function">
    <text evidence="11">Catalyzes the specific phosphorylation of the 3-hydroxyl group of shikimic acid using ATP as a cosubstrate.</text>
</comment>
<dbReference type="Gene3D" id="3.40.50.300">
    <property type="entry name" value="P-loop containing nucleotide triphosphate hydrolases"/>
    <property type="match status" value="1"/>
</dbReference>
<keyword evidence="11" id="KW-0963">Cytoplasm</keyword>
<keyword evidence="11" id="KW-0460">Magnesium</keyword>
<reference evidence="12" key="1">
    <citation type="journal article" date="2014" name="Int. J. Syst. Evol. Microbiol.">
        <title>Complete genome sequence of Corynebacterium casei LMG S-19264T (=DSM 44701T), isolated from a smear-ripened cheese.</title>
        <authorList>
            <consortium name="US DOE Joint Genome Institute (JGI-PGF)"/>
            <person name="Walter F."/>
            <person name="Albersmeier A."/>
            <person name="Kalinowski J."/>
            <person name="Ruckert C."/>
        </authorList>
    </citation>
    <scope>NUCLEOTIDE SEQUENCE</scope>
    <source>
        <strain evidence="12">CGMCC 1.15178</strain>
    </source>
</reference>
<evidence type="ECO:0000256" key="11">
    <source>
        <dbReference type="HAMAP-Rule" id="MF_00109"/>
    </source>
</evidence>
<proteinExistence type="inferred from homology"/>
<dbReference type="SUPFAM" id="SSF52540">
    <property type="entry name" value="P-loop containing nucleoside triphosphate hydrolases"/>
    <property type="match status" value="1"/>
</dbReference>
<accession>A0A917DTF0</accession>
<dbReference type="GO" id="GO:0009423">
    <property type="term" value="P:chorismate biosynthetic process"/>
    <property type="evidence" value="ECO:0007669"/>
    <property type="project" value="UniProtKB-UniRule"/>
</dbReference>
<evidence type="ECO:0000256" key="8">
    <source>
        <dbReference type="ARBA" id="ARBA00022840"/>
    </source>
</evidence>
<comment type="subunit">
    <text evidence="11">Monomer.</text>
</comment>
<comment type="subcellular location">
    <subcellularLocation>
        <location evidence="11">Cytoplasm</location>
    </subcellularLocation>
</comment>
<keyword evidence="11" id="KW-0479">Metal-binding</keyword>
<feature type="binding site" evidence="11">
    <location>
        <position position="141"/>
    </location>
    <ligand>
        <name>substrate</name>
    </ligand>
</feature>
<dbReference type="Proteomes" id="UP000612456">
    <property type="component" value="Unassembled WGS sequence"/>
</dbReference>
<dbReference type="CDD" id="cd00464">
    <property type="entry name" value="SK"/>
    <property type="match status" value="1"/>
</dbReference>
<dbReference type="GO" id="GO:0005829">
    <property type="term" value="C:cytosol"/>
    <property type="evidence" value="ECO:0007669"/>
    <property type="project" value="TreeGrafter"/>
</dbReference>
<feature type="binding site" evidence="11">
    <location>
        <position position="62"/>
    </location>
    <ligand>
        <name>substrate</name>
    </ligand>
</feature>
<comment type="pathway">
    <text evidence="1 11">Metabolic intermediate biosynthesis; chorismate biosynthesis; chorismate from D-erythrose 4-phosphate and phosphoenolpyruvate: step 5/7.</text>
</comment>
<dbReference type="EC" id="2.7.1.71" evidence="3 11"/>
<dbReference type="InterPro" id="IPR023000">
    <property type="entry name" value="Shikimate_kinase_CS"/>
</dbReference>
<feature type="binding site" evidence="11">
    <location>
        <position position="20"/>
    </location>
    <ligand>
        <name>Mg(2+)</name>
        <dbReference type="ChEBI" id="CHEBI:18420"/>
    </ligand>
</feature>
<dbReference type="GO" id="GO:0000287">
    <property type="term" value="F:magnesium ion binding"/>
    <property type="evidence" value="ECO:0007669"/>
    <property type="project" value="UniProtKB-UniRule"/>
</dbReference>
<comment type="similarity">
    <text evidence="2 11">Belongs to the shikimate kinase family.</text>
</comment>
<evidence type="ECO:0000313" key="13">
    <source>
        <dbReference type="Proteomes" id="UP000612456"/>
    </source>
</evidence>
<feature type="binding site" evidence="11">
    <location>
        <position position="38"/>
    </location>
    <ligand>
        <name>substrate</name>
    </ligand>
</feature>
<feature type="binding site" evidence="11">
    <location>
        <position position="123"/>
    </location>
    <ligand>
        <name>ATP</name>
        <dbReference type="ChEBI" id="CHEBI:30616"/>
    </ligand>
</feature>
<organism evidence="12 13">
    <name type="scientific">Paenibacillus nasutitermitis</name>
    <dbReference type="NCBI Taxonomy" id="1652958"/>
    <lineage>
        <taxon>Bacteria</taxon>
        <taxon>Bacillati</taxon>
        <taxon>Bacillota</taxon>
        <taxon>Bacilli</taxon>
        <taxon>Bacillales</taxon>
        <taxon>Paenibacillaceae</taxon>
        <taxon>Paenibacillus</taxon>
    </lineage>
</organism>
<feature type="binding site" evidence="11">
    <location>
        <begin position="16"/>
        <end position="21"/>
    </location>
    <ligand>
        <name>ATP</name>
        <dbReference type="ChEBI" id="CHEBI:30616"/>
    </ligand>
</feature>
<evidence type="ECO:0000256" key="9">
    <source>
        <dbReference type="ARBA" id="ARBA00023141"/>
    </source>
</evidence>
<gene>
    <name evidence="11" type="primary">aroK</name>
    <name evidence="12" type="ORF">GCM10010911_23960</name>
</gene>
<dbReference type="Pfam" id="PF01202">
    <property type="entry name" value="SKI"/>
    <property type="match status" value="1"/>
</dbReference>
<sequence>MADNQKNHIVLVGFMGTGKSTVSQQLAKRLDCESVDVDCEIESREGQSIAEIFAGRGEEAFRQTETAVLVDVLGSRERKVVATGGGAVLDPRNCDMMLNHALVVALTADAHQIISRVSHDSSRPLLQGDLKLRVNRLLEDRKHAYDFADLTIDTTRLNVHEVVDAIIACLKQ</sequence>
<dbReference type="EMBL" id="BMHP01000002">
    <property type="protein sequence ID" value="GGD65377.1"/>
    <property type="molecule type" value="Genomic_DNA"/>
</dbReference>
<protein>
    <recommendedName>
        <fullName evidence="3 11">Shikimate kinase</fullName>
        <shortName evidence="11">SK</shortName>
        <ecNumber evidence="3 11">2.7.1.71</ecNumber>
    </recommendedName>
</protein>
<evidence type="ECO:0000256" key="5">
    <source>
        <dbReference type="ARBA" id="ARBA00022679"/>
    </source>
</evidence>
<dbReference type="InterPro" id="IPR027417">
    <property type="entry name" value="P-loop_NTPase"/>
</dbReference>
<dbReference type="PROSITE" id="PS01128">
    <property type="entry name" value="SHIKIMATE_KINASE"/>
    <property type="match status" value="1"/>
</dbReference>
<keyword evidence="13" id="KW-1185">Reference proteome</keyword>
<dbReference type="HAMAP" id="MF_00109">
    <property type="entry name" value="Shikimate_kinase"/>
    <property type="match status" value="1"/>
</dbReference>
<evidence type="ECO:0000256" key="4">
    <source>
        <dbReference type="ARBA" id="ARBA00022605"/>
    </source>
</evidence>
<dbReference type="InterPro" id="IPR000623">
    <property type="entry name" value="Shikimate_kinase/TSH1"/>
</dbReference>
<dbReference type="PANTHER" id="PTHR21087">
    <property type="entry name" value="SHIKIMATE KINASE"/>
    <property type="match status" value="1"/>
</dbReference>
<keyword evidence="4 11" id="KW-0028">Amino-acid biosynthesis</keyword>
<dbReference type="GO" id="GO:0009073">
    <property type="term" value="P:aromatic amino acid family biosynthetic process"/>
    <property type="evidence" value="ECO:0007669"/>
    <property type="project" value="UniProtKB-KW"/>
</dbReference>
<keyword evidence="5 11" id="KW-0808">Transferase</keyword>
<comment type="cofactor">
    <cofactor evidence="11">
        <name>Mg(2+)</name>
        <dbReference type="ChEBI" id="CHEBI:18420"/>
    </cofactor>
    <text evidence="11">Binds 1 Mg(2+) ion per subunit.</text>
</comment>
<dbReference type="InterPro" id="IPR031322">
    <property type="entry name" value="Shikimate/glucono_kinase"/>
</dbReference>
<comment type="catalytic activity">
    <reaction evidence="10 11">
        <text>shikimate + ATP = 3-phosphoshikimate + ADP + H(+)</text>
        <dbReference type="Rhea" id="RHEA:13121"/>
        <dbReference type="ChEBI" id="CHEBI:15378"/>
        <dbReference type="ChEBI" id="CHEBI:30616"/>
        <dbReference type="ChEBI" id="CHEBI:36208"/>
        <dbReference type="ChEBI" id="CHEBI:145989"/>
        <dbReference type="ChEBI" id="CHEBI:456216"/>
        <dbReference type="EC" id="2.7.1.71"/>
    </reaction>
</comment>
<evidence type="ECO:0000313" key="12">
    <source>
        <dbReference type="EMBL" id="GGD65377.1"/>
    </source>
</evidence>
<reference evidence="12" key="2">
    <citation type="submission" date="2020-09" db="EMBL/GenBank/DDBJ databases">
        <authorList>
            <person name="Sun Q."/>
            <person name="Zhou Y."/>
        </authorList>
    </citation>
    <scope>NUCLEOTIDE SEQUENCE</scope>
    <source>
        <strain evidence="12">CGMCC 1.15178</strain>
    </source>
</reference>
<dbReference type="PANTHER" id="PTHR21087:SF16">
    <property type="entry name" value="SHIKIMATE KINASE 1, CHLOROPLASTIC"/>
    <property type="match status" value="1"/>
</dbReference>
<evidence type="ECO:0000256" key="6">
    <source>
        <dbReference type="ARBA" id="ARBA00022741"/>
    </source>
</evidence>
<name>A0A917DTF0_9BACL</name>
<evidence type="ECO:0000256" key="7">
    <source>
        <dbReference type="ARBA" id="ARBA00022777"/>
    </source>
</evidence>
<evidence type="ECO:0000256" key="3">
    <source>
        <dbReference type="ARBA" id="ARBA00012154"/>
    </source>
</evidence>